<dbReference type="EMBL" id="FOCO01000027">
    <property type="protein sequence ID" value="SEN84336.1"/>
    <property type="molecule type" value="Genomic_DNA"/>
</dbReference>
<dbReference type="InterPro" id="IPR036909">
    <property type="entry name" value="Cyt_c-like_dom_sf"/>
</dbReference>
<organism evidence="6 7">
    <name type="scientific">Pseudorhodobacter antarcticus</name>
    <dbReference type="NCBI Taxonomy" id="1077947"/>
    <lineage>
        <taxon>Bacteria</taxon>
        <taxon>Pseudomonadati</taxon>
        <taxon>Pseudomonadota</taxon>
        <taxon>Alphaproteobacteria</taxon>
        <taxon>Rhodobacterales</taxon>
        <taxon>Paracoccaceae</taxon>
        <taxon>Pseudorhodobacter</taxon>
    </lineage>
</organism>
<protein>
    <submittedName>
        <fullName evidence="6">Cytochrome c, mono-and diheme variants</fullName>
    </submittedName>
</protein>
<dbReference type="InterPro" id="IPR009056">
    <property type="entry name" value="Cyt_c-like_dom"/>
</dbReference>
<dbReference type="GO" id="GO:0020037">
    <property type="term" value="F:heme binding"/>
    <property type="evidence" value="ECO:0007669"/>
    <property type="project" value="InterPro"/>
</dbReference>
<keyword evidence="2 4" id="KW-0479">Metal-binding</keyword>
<evidence type="ECO:0000256" key="2">
    <source>
        <dbReference type="ARBA" id="ARBA00022723"/>
    </source>
</evidence>
<evidence type="ECO:0000313" key="6">
    <source>
        <dbReference type="EMBL" id="SEN84336.1"/>
    </source>
</evidence>
<sequence>MRRLLISAATLTVIGGAAFWVITTPNPLPAVATAGLMGDAMAGKDIFWTAGCASCHMAPNATSNAELILAGGQKFPSNFGTFIAPNISPDPIHGIGGWSLETFANAVTRGVSPTGQHYYPAFPYTSYNKMKLQDVANLKSFMDTLPPSTTPSQPHDIGFPFNIRRNLGGWKFLFATDEWTIPTPLTPQEERGRYLAESLAHCAECHTPRNALGGLDRAKWMAGAPDPSGKGRVPNITPGALDWSTDDITAYLTTGFTPEYDSAGGHMVHVVQNMARLPLDDVQAISSYLKRVPAIAD</sequence>
<proteinExistence type="predicted"/>
<feature type="domain" description="Cytochrome c" evidence="5">
    <location>
        <begin position="187"/>
        <end position="293"/>
    </location>
</feature>
<evidence type="ECO:0000259" key="5">
    <source>
        <dbReference type="PROSITE" id="PS51007"/>
    </source>
</evidence>
<dbReference type="AlphaFoldDB" id="A0A1H8JVL6"/>
<dbReference type="OrthoDB" id="9811281at2"/>
<dbReference type="Proteomes" id="UP000183002">
    <property type="component" value="Unassembled WGS sequence"/>
</dbReference>
<dbReference type="PANTHER" id="PTHR35008">
    <property type="entry name" value="BLL4482 PROTEIN-RELATED"/>
    <property type="match status" value="1"/>
</dbReference>
<dbReference type="PROSITE" id="PS51007">
    <property type="entry name" value="CYTC"/>
    <property type="match status" value="2"/>
</dbReference>
<keyword evidence="1 4" id="KW-0349">Heme</keyword>
<dbReference type="RefSeq" id="WP_050519226.1">
    <property type="nucleotide sequence ID" value="NZ_FOCO01000027.1"/>
</dbReference>
<accession>A0A1H8JVL6</accession>
<keyword evidence="7" id="KW-1185">Reference proteome</keyword>
<dbReference type="InterPro" id="IPR051459">
    <property type="entry name" value="Cytochrome_c-type_DH"/>
</dbReference>
<name>A0A1H8JVL6_9RHOB</name>
<evidence type="ECO:0000256" key="4">
    <source>
        <dbReference type="PROSITE-ProRule" id="PRU00433"/>
    </source>
</evidence>
<feature type="domain" description="Cytochrome c" evidence="5">
    <location>
        <begin position="38"/>
        <end position="146"/>
    </location>
</feature>
<evidence type="ECO:0000256" key="3">
    <source>
        <dbReference type="ARBA" id="ARBA00023004"/>
    </source>
</evidence>
<reference evidence="6 7" key="1">
    <citation type="submission" date="2016-10" db="EMBL/GenBank/DDBJ databases">
        <authorList>
            <person name="de Groot N.N."/>
        </authorList>
    </citation>
    <scope>NUCLEOTIDE SEQUENCE [LARGE SCALE GENOMIC DNA]</scope>
    <source>
        <strain evidence="6 7">CGMCC 1.10836</strain>
    </source>
</reference>
<dbReference type="GO" id="GO:0046872">
    <property type="term" value="F:metal ion binding"/>
    <property type="evidence" value="ECO:0007669"/>
    <property type="project" value="UniProtKB-KW"/>
</dbReference>
<dbReference type="STRING" id="1077947.SAMN05216227_102726"/>
<dbReference type="PANTHER" id="PTHR35008:SF8">
    <property type="entry name" value="ALCOHOL DEHYDROGENASE CYTOCHROME C SUBUNIT"/>
    <property type="match status" value="1"/>
</dbReference>
<dbReference type="GO" id="GO:0009055">
    <property type="term" value="F:electron transfer activity"/>
    <property type="evidence" value="ECO:0007669"/>
    <property type="project" value="InterPro"/>
</dbReference>
<keyword evidence="3 4" id="KW-0408">Iron</keyword>
<evidence type="ECO:0000256" key="1">
    <source>
        <dbReference type="ARBA" id="ARBA00022617"/>
    </source>
</evidence>
<gene>
    <name evidence="6" type="ORF">SAMN05216227_102726</name>
</gene>
<dbReference type="SUPFAM" id="SSF46626">
    <property type="entry name" value="Cytochrome c"/>
    <property type="match status" value="2"/>
</dbReference>
<evidence type="ECO:0000313" key="7">
    <source>
        <dbReference type="Proteomes" id="UP000183002"/>
    </source>
</evidence>
<dbReference type="Pfam" id="PF00034">
    <property type="entry name" value="Cytochrom_C"/>
    <property type="match status" value="1"/>
</dbReference>